<keyword evidence="4" id="KW-1185">Reference proteome</keyword>
<sequence length="178" mass="18845">MEIGQSMPAIRTTASGPIPLKKSPMAARESATPLPESFDALPDVLVPIPALEANDNEAPRQAQQPESRMFELPTSVWRAMMASYAIFLVALLGATGGAHAAFAIAISVIYITMFFGTARVILRQAPPQPLSVLDRPCTVLQTAYGPLARKEVYGQGLIVPAAVALFGIGISVISAIIM</sequence>
<evidence type="ECO:0000313" key="3">
    <source>
        <dbReference type="EMBL" id="QSB45165.1"/>
    </source>
</evidence>
<feature type="region of interest" description="Disordered" evidence="1">
    <location>
        <begin position="1"/>
        <end position="32"/>
    </location>
</feature>
<proteinExistence type="predicted"/>
<keyword evidence="2" id="KW-0812">Transmembrane</keyword>
<accession>A0ABX7KA95</accession>
<name>A0ABX7KA95_9SPHN</name>
<reference evidence="3 4" key="1">
    <citation type="submission" date="2020-09" db="EMBL/GenBank/DDBJ databases">
        <title>Complete genome sequence of altererythrobacter flavus SS-21NJ, isolated from Dongying oil sludge in Shandong province.</title>
        <authorList>
            <person name="Sun S."/>
            <person name="Zhang Z."/>
        </authorList>
    </citation>
    <scope>NUCLEOTIDE SEQUENCE [LARGE SCALE GENOMIC DNA]</scope>
    <source>
        <strain evidence="3 4">SS-21NJ</strain>
    </source>
</reference>
<dbReference type="Proteomes" id="UP000663637">
    <property type="component" value="Chromosome"/>
</dbReference>
<evidence type="ECO:0000256" key="2">
    <source>
        <dbReference type="SAM" id="Phobius"/>
    </source>
</evidence>
<dbReference type="RefSeq" id="WP_205443777.1">
    <property type="nucleotide sequence ID" value="NZ_CP061510.1"/>
</dbReference>
<evidence type="ECO:0000313" key="4">
    <source>
        <dbReference type="Proteomes" id="UP000663637"/>
    </source>
</evidence>
<gene>
    <name evidence="3" type="ORF">IDJ81_03195</name>
</gene>
<protein>
    <submittedName>
        <fullName evidence="3">Uncharacterized protein</fullName>
    </submittedName>
</protein>
<feature type="transmembrane region" description="Helical" evidence="2">
    <location>
        <begin position="157"/>
        <end position="177"/>
    </location>
</feature>
<organism evidence="3 4">
    <name type="scientific">Tsuneonella flava</name>
    <dbReference type="NCBI Taxonomy" id="2055955"/>
    <lineage>
        <taxon>Bacteria</taxon>
        <taxon>Pseudomonadati</taxon>
        <taxon>Pseudomonadota</taxon>
        <taxon>Alphaproteobacteria</taxon>
        <taxon>Sphingomonadales</taxon>
        <taxon>Erythrobacteraceae</taxon>
        <taxon>Tsuneonella</taxon>
    </lineage>
</organism>
<evidence type="ECO:0000256" key="1">
    <source>
        <dbReference type="SAM" id="MobiDB-lite"/>
    </source>
</evidence>
<dbReference type="EMBL" id="CP061510">
    <property type="protein sequence ID" value="QSB45165.1"/>
    <property type="molecule type" value="Genomic_DNA"/>
</dbReference>
<keyword evidence="2" id="KW-1133">Transmembrane helix</keyword>
<keyword evidence="2" id="KW-0472">Membrane</keyword>